<evidence type="ECO:0000313" key="2">
    <source>
        <dbReference type="Proteomes" id="UP001152651"/>
    </source>
</evidence>
<dbReference type="Proteomes" id="UP001152651">
    <property type="component" value="Unassembled WGS sequence"/>
</dbReference>
<sequence>MVSQQNGMLALALVIITFHLQPEDLESAAHQLAEFDAINDANTEIKDAASH</sequence>
<evidence type="ECO:0000313" key="1">
    <source>
        <dbReference type="EMBL" id="CAH6636016.1"/>
    </source>
</evidence>
<reference evidence="1" key="1">
    <citation type="submission" date="2022-05" db="EMBL/GenBank/DDBJ databases">
        <authorList>
            <person name="Blom J."/>
        </authorList>
    </citation>
    <scope>NUCLEOTIDE SEQUENCE</scope>
    <source>
        <strain evidence="1">Type strain: CPO20170097</strain>
    </source>
</reference>
<dbReference type="EMBL" id="CALSBS010000002">
    <property type="protein sequence ID" value="CAH6636016.1"/>
    <property type="molecule type" value="Genomic_DNA"/>
</dbReference>
<keyword evidence="2" id="KW-1185">Reference proteome</keyword>
<name>A0ABM9F5G3_9ENTR</name>
<dbReference type="RefSeq" id="WP_253897050.1">
    <property type="nucleotide sequence ID" value="NZ_CALSBS010000002.1"/>
</dbReference>
<gene>
    <name evidence="1" type="ORF">FBBNIHIM_04205</name>
</gene>
<comment type="caution">
    <text evidence="1">The sequence shown here is derived from an EMBL/GenBank/DDBJ whole genome shotgun (WGS) entry which is preliminary data.</text>
</comment>
<proteinExistence type="predicted"/>
<organism evidence="1 2">
    <name type="scientific">Pseudocitrobacter vendiensis</name>
    <dbReference type="NCBI Taxonomy" id="2488306"/>
    <lineage>
        <taxon>Bacteria</taxon>
        <taxon>Pseudomonadati</taxon>
        <taxon>Pseudomonadota</taxon>
        <taxon>Gammaproteobacteria</taxon>
        <taxon>Enterobacterales</taxon>
        <taxon>Enterobacteriaceae</taxon>
        <taxon>Pseudocitrobacter</taxon>
    </lineage>
</organism>
<protein>
    <submittedName>
        <fullName evidence="1">Uncharacterized protein</fullName>
    </submittedName>
</protein>
<accession>A0ABM9F5G3</accession>